<dbReference type="EMBL" id="WJXW01000012">
    <property type="protein sequence ID" value="KAF9731600.1"/>
    <property type="molecule type" value="Genomic_DNA"/>
</dbReference>
<accession>A0A9P6GC15</accession>
<sequence>MSGGGGWRKRSEWPRAFGHVSHVGILITCCLVHSRPGAAKLNHEDRALPETDTDSLRPPSERSNWRNTFHSRPGTPIRGPTPTIFQVDTDDIRREITLDVPSPRKATKPKLARYLSGYLAIKDASKEPEFGEPWLEMTPVSTEYVDPMASLQSVFSHMTTYPSSPIPPHYSNGIFRVFEDYRKIREEKERLDDLLHETFEGYRAAERFYEKAEAEYQAEIRRLELLIARGTSGMDGRSVIKARRDSTVRRTNLHKKTISVGPTPACLEDAPAAQLDEQIRMRSQHVLLHRPVSPSSKMAMLSRRLENAQSTSDFVVGTPPIQEKKVTLSRKVQSELNLAHLGDPGVDGSVPRSVDSGFSGNGDPLPDELDPLLAMVEPAIDLEAFIALKELGSLVARKRGINTNRFFTGLMQLLSMDPEHGHYEPSHEAPDEGIITSSFDAADKPVNVPSTPERFARHVHAQPLRGSAQRSRRHFSFEPGDDQLAALERELQAYGTEGSSNSIEVDAASDGQALPSQSSVWRNADTHKPSKIPSPIQRPGLESVRREDSNSSVRTTFQGPDEAERRSSRSSVLTAFRQDSNGSSRPVAQSRSSSVNTLRHVEAHSSGSTGSLGTRRNIATMAAVRAADQAGTSMPKTVAAQSASIAPASGSSARASRLSEKAQMENALPHEHL</sequence>
<evidence type="ECO:0000256" key="1">
    <source>
        <dbReference type="SAM" id="MobiDB-lite"/>
    </source>
</evidence>
<dbReference type="Proteomes" id="UP000756921">
    <property type="component" value="Unassembled WGS sequence"/>
</dbReference>
<reference evidence="2" key="1">
    <citation type="journal article" date="2020" name="Mol. Plant Microbe Interact.">
        <title>Genome Sequence of the Biocontrol Agent Coniothyrium minitans strain Conio (IMI 134523).</title>
        <authorList>
            <person name="Patel D."/>
            <person name="Shittu T.A."/>
            <person name="Baroncelli R."/>
            <person name="Muthumeenakshi S."/>
            <person name="Osborne T.H."/>
            <person name="Janganan T.K."/>
            <person name="Sreenivasaprasad S."/>
        </authorList>
    </citation>
    <scope>NUCLEOTIDE SEQUENCE</scope>
    <source>
        <strain evidence="2">Conio</strain>
    </source>
</reference>
<comment type="caution">
    <text evidence="2">The sequence shown here is derived from an EMBL/GenBank/DDBJ whole genome shotgun (WGS) entry which is preliminary data.</text>
</comment>
<gene>
    <name evidence="2" type="ORF">PMIN01_10617</name>
</gene>
<proteinExistence type="predicted"/>
<feature type="region of interest" description="Disordered" evidence="1">
    <location>
        <begin position="519"/>
        <end position="614"/>
    </location>
</feature>
<feature type="compositionally biased region" description="Low complexity" evidence="1">
    <location>
        <begin position="605"/>
        <end position="614"/>
    </location>
</feature>
<feature type="compositionally biased region" description="Low complexity" evidence="1">
    <location>
        <begin position="641"/>
        <end position="656"/>
    </location>
</feature>
<keyword evidence="3" id="KW-1185">Reference proteome</keyword>
<feature type="region of interest" description="Disordered" evidence="1">
    <location>
        <begin position="641"/>
        <end position="673"/>
    </location>
</feature>
<evidence type="ECO:0000313" key="2">
    <source>
        <dbReference type="EMBL" id="KAF9731600.1"/>
    </source>
</evidence>
<evidence type="ECO:0000313" key="3">
    <source>
        <dbReference type="Proteomes" id="UP000756921"/>
    </source>
</evidence>
<feature type="compositionally biased region" description="Low complexity" evidence="1">
    <location>
        <begin position="583"/>
        <end position="595"/>
    </location>
</feature>
<dbReference type="AlphaFoldDB" id="A0A9P6GC15"/>
<name>A0A9P6GC15_9PLEO</name>
<organism evidence="2 3">
    <name type="scientific">Paraphaeosphaeria minitans</name>
    <dbReference type="NCBI Taxonomy" id="565426"/>
    <lineage>
        <taxon>Eukaryota</taxon>
        <taxon>Fungi</taxon>
        <taxon>Dikarya</taxon>
        <taxon>Ascomycota</taxon>
        <taxon>Pezizomycotina</taxon>
        <taxon>Dothideomycetes</taxon>
        <taxon>Pleosporomycetidae</taxon>
        <taxon>Pleosporales</taxon>
        <taxon>Massarineae</taxon>
        <taxon>Didymosphaeriaceae</taxon>
        <taxon>Paraphaeosphaeria</taxon>
    </lineage>
</organism>
<dbReference type="OrthoDB" id="5430717at2759"/>
<feature type="compositionally biased region" description="Polar residues" evidence="1">
    <location>
        <begin position="569"/>
        <end position="582"/>
    </location>
</feature>
<feature type="compositionally biased region" description="Low complexity" evidence="1">
    <location>
        <begin position="72"/>
        <end position="81"/>
    </location>
</feature>
<feature type="compositionally biased region" description="Basic and acidic residues" evidence="1">
    <location>
        <begin position="657"/>
        <end position="673"/>
    </location>
</feature>
<feature type="region of interest" description="Disordered" evidence="1">
    <location>
        <begin position="42"/>
        <end position="81"/>
    </location>
</feature>
<protein>
    <submittedName>
        <fullName evidence="2">Uncharacterized protein</fullName>
    </submittedName>
</protein>